<dbReference type="STRING" id="1676925.ENSPKIP00000021573"/>
<evidence type="ECO:0000256" key="3">
    <source>
        <dbReference type="ARBA" id="ARBA00023212"/>
    </source>
</evidence>
<dbReference type="Pfam" id="PF15908">
    <property type="entry name" value="HMMR_C"/>
    <property type="match status" value="1"/>
</dbReference>
<dbReference type="PANTHER" id="PTHR18956:SF6">
    <property type="entry name" value="HYALURONAN MEDIATED MOTILITY RECEPTOR"/>
    <property type="match status" value="1"/>
</dbReference>
<dbReference type="InterPro" id="IPR026203">
    <property type="entry name" value="IHABP"/>
</dbReference>
<evidence type="ECO:0000256" key="2">
    <source>
        <dbReference type="ARBA" id="ARBA00022490"/>
    </source>
</evidence>
<dbReference type="GO" id="GO:0061026">
    <property type="term" value="P:cardiac muscle tissue regeneration"/>
    <property type="evidence" value="ECO:0007669"/>
    <property type="project" value="Ensembl"/>
</dbReference>
<protein>
    <submittedName>
        <fullName evidence="7">Hyaluronan-mediated motility receptor (RHAMM)</fullName>
    </submittedName>
</protein>
<evidence type="ECO:0000313" key="7">
    <source>
        <dbReference type="Ensembl" id="ENSPKIP00000021573.1"/>
    </source>
</evidence>
<feature type="compositionally biased region" description="Basic and acidic residues" evidence="5">
    <location>
        <begin position="354"/>
        <end position="368"/>
    </location>
</feature>
<dbReference type="GO" id="GO:0005819">
    <property type="term" value="C:spindle"/>
    <property type="evidence" value="ECO:0007669"/>
    <property type="project" value="UniProtKB-SubCell"/>
</dbReference>
<organism evidence="7 8">
    <name type="scientific">Paramormyrops kingsleyae</name>
    <dbReference type="NCBI Taxonomy" id="1676925"/>
    <lineage>
        <taxon>Eukaryota</taxon>
        <taxon>Metazoa</taxon>
        <taxon>Chordata</taxon>
        <taxon>Craniata</taxon>
        <taxon>Vertebrata</taxon>
        <taxon>Euteleostomi</taxon>
        <taxon>Actinopterygii</taxon>
        <taxon>Neopterygii</taxon>
        <taxon>Teleostei</taxon>
        <taxon>Osteoglossocephala</taxon>
        <taxon>Osteoglossomorpha</taxon>
        <taxon>Osteoglossiformes</taxon>
        <taxon>Mormyridae</taxon>
        <taxon>Paramormyrops</taxon>
    </lineage>
</organism>
<evidence type="ECO:0000259" key="6">
    <source>
        <dbReference type="Pfam" id="PF15908"/>
    </source>
</evidence>
<feature type="compositionally biased region" description="Basic and acidic residues" evidence="5">
    <location>
        <begin position="902"/>
        <end position="919"/>
    </location>
</feature>
<dbReference type="GO" id="GO:0016020">
    <property type="term" value="C:membrane"/>
    <property type="evidence" value="ECO:0007669"/>
    <property type="project" value="TreeGrafter"/>
</dbReference>
<dbReference type="Ensembl" id="ENSPKIT00000002214.1">
    <property type="protein sequence ID" value="ENSPKIP00000021573.1"/>
    <property type="gene ID" value="ENSPKIG00000005898.1"/>
</dbReference>
<feature type="region of interest" description="Disordered" evidence="5">
    <location>
        <begin position="883"/>
        <end position="928"/>
    </location>
</feature>
<keyword evidence="8" id="KW-1185">Reference proteome</keyword>
<proteinExistence type="predicted"/>
<keyword evidence="3" id="KW-0206">Cytoskeleton</keyword>
<dbReference type="InterPro" id="IPR031794">
    <property type="entry name" value="HMMR_C"/>
</dbReference>
<comment type="subcellular location">
    <subcellularLocation>
        <location evidence="1">Cytoplasm</location>
        <location evidence="1">Cytoskeleton</location>
        <location evidence="1">Spindle</location>
    </subcellularLocation>
</comment>
<keyword evidence="2" id="KW-0963">Cytoplasm</keyword>
<dbReference type="Pfam" id="PF15905">
    <property type="entry name" value="HMMR_N"/>
    <property type="match status" value="1"/>
</dbReference>
<evidence type="ECO:0000256" key="1">
    <source>
        <dbReference type="ARBA" id="ARBA00004186"/>
    </source>
</evidence>
<sequence length="928" mass="107307">MSTSVSVTRCSFQLYFKVNTCSQCRSDAAVGADRLTVGRGRCYRAVTFAGCAPPPGSYEVKTGEVKGAVSFRKAERFRAAKAADLGSPAKDVLMSPMRRTMSADGLAEGLNQRKEKSNVSAHIRQQKLLEREIRFLVQQRGEQDHVLQTLEEETRKMEAKLLAAVREKTGLSSNVASLERQMGELKKANEFLKAKVSADTAKKRINSLSLELIEAKNKLDVKDKELSYLQISLEGQVKLLEKELETSRVTLAAVKDRDGDLDQLYQDHKAQNEELTTENDKLNAVIHELRNDIEVLQGYLDTANEEIQCLRLKLQESSSEVDSKMSESMVKLRDLEHQLKQCTEELSESQNALGEKERELERRDRALQDSRSMCGEGERQLEQRTQELRDSRNAVSHQEQELARLRDILRRTEEELDQRVALLGERCLHLEEERGKTQEEGLRRVEELKAEITSLQDKTKADQESYWQLQQAHRVLAELLDEEKSRASSLSDLVERLQAKTEAERCQLESELEEVLEEVSQLEAQEQRSEEAMQHLEQVNRELQMELKTVQAEVERKHLERAELEERHHLEMRELQEGHSLSWKRTGEMATELESTKKSLAGSMPLVKARCQELEKEVKEVKQQLQDSQLSLGKATDDHARALLDVQTRLAERDAELRSTAESHTSVVVQLQCQVDQEKTESQELQGLLEQEQSEKESLKESLETRLAEIKELQTQLEELQQEKQDLQRQTEQEKVDLKKQMEDEKRAIQKEMESERLELEKQMEQERCDFEKQMEERINYEGLNEPELQKGAADSTELGIWRERYEELYAKVKPFQEQLDSFSEERDALLNKNGATQEELNRLADAYARLLGHQNQRQKIKHVMKLKEENISLKQEVSRLRAQMTRQKKDVEQLKASQVPRRFDPSKAFKHESKENHHPPSILRQEN</sequence>
<reference evidence="7" key="1">
    <citation type="submission" date="2025-08" db="UniProtKB">
        <authorList>
            <consortium name="Ensembl"/>
        </authorList>
    </citation>
    <scope>IDENTIFICATION</scope>
</reference>
<keyword evidence="4" id="KW-0175">Coiled coil</keyword>
<feature type="domain" description="Hyaluronan-mediated motility receptor C-terminal" evidence="6">
    <location>
        <begin position="797"/>
        <end position="926"/>
    </location>
</feature>
<dbReference type="AlphaFoldDB" id="A0A3B3RTD0"/>
<evidence type="ECO:0000256" key="5">
    <source>
        <dbReference type="SAM" id="MobiDB-lite"/>
    </source>
</evidence>
<reference evidence="7" key="2">
    <citation type="submission" date="2025-09" db="UniProtKB">
        <authorList>
            <consortium name="Ensembl"/>
        </authorList>
    </citation>
    <scope>IDENTIFICATION</scope>
</reference>
<dbReference type="GeneTree" id="ENSGT00390000007135"/>
<dbReference type="GO" id="GO:0005540">
    <property type="term" value="F:hyaluronic acid binding"/>
    <property type="evidence" value="ECO:0007669"/>
    <property type="project" value="InterPro"/>
</dbReference>
<evidence type="ECO:0000256" key="4">
    <source>
        <dbReference type="SAM" id="Coils"/>
    </source>
</evidence>
<feature type="region of interest" description="Disordered" evidence="5">
    <location>
        <begin position="724"/>
        <end position="745"/>
    </location>
</feature>
<feature type="coiled-coil region" evidence="4">
    <location>
        <begin position="604"/>
        <end position="631"/>
    </location>
</feature>
<dbReference type="PANTHER" id="PTHR18956">
    <property type="entry name" value="HYALURONAN MEDIATED MOTILITY RECEPTOR"/>
    <property type="match status" value="1"/>
</dbReference>
<accession>A0A3B3RTD0</accession>
<feature type="region of interest" description="Disordered" evidence="5">
    <location>
        <begin position="347"/>
        <end position="379"/>
    </location>
</feature>
<dbReference type="Proteomes" id="UP000261540">
    <property type="component" value="Unplaced"/>
</dbReference>
<evidence type="ECO:0000313" key="8">
    <source>
        <dbReference type="Proteomes" id="UP000261540"/>
    </source>
</evidence>
<name>A0A3B3RTD0_9TELE</name>